<dbReference type="GO" id="GO:0071949">
    <property type="term" value="F:FAD binding"/>
    <property type="evidence" value="ECO:0007669"/>
    <property type="project" value="InterPro"/>
</dbReference>
<dbReference type="InterPro" id="IPR036318">
    <property type="entry name" value="FAD-bd_PCMH-like_sf"/>
</dbReference>
<keyword evidence="6" id="KW-1185">Reference proteome</keyword>
<dbReference type="PROSITE" id="PS51387">
    <property type="entry name" value="FAD_PCMH"/>
    <property type="match status" value="1"/>
</dbReference>
<dbReference type="OrthoDB" id="415825at2759"/>
<dbReference type="PANTHER" id="PTHR13878:SF91">
    <property type="entry name" value="FAD BINDING DOMAIN PROTEIN (AFU_ORTHOLOGUE AFUA_6G12070)-RELATED"/>
    <property type="match status" value="1"/>
</dbReference>
<dbReference type="InterPro" id="IPR016166">
    <property type="entry name" value="FAD-bd_PCMH"/>
</dbReference>
<dbReference type="InterPro" id="IPR012951">
    <property type="entry name" value="BBE"/>
</dbReference>
<accession>A0A6A5TDB2</accession>
<feature type="signal peptide" evidence="3">
    <location>
        <begin position="1"/>
        <end position="17"/>
    </location>
</feature>
<dbReference type="PANTHER" id="PTHR13878">
    <property type="entry name" value="GULONOLACTONE OXIDASE"/>
    <property type="match status" value="1"/>
</dbReference>
<dbReference type="GO" id="GO:0016491">
    <property type="term" value="F:oxidoreductase activity"/>
    <property type="evidence" value="ECO:0007669"/>
    <property type="project" value="UniProtKB-KW"/>
</dbReference>
<feature type="chain" id="PRO_5025548080" evidence="3">
    <location>
        <begin position="18"/>
        <end position="635"/>
    </location>
</feature>
<keyword evidence="3" id="KW-0732">Signal</keyword>
<evidence type="ECO:0000313" key="5">
    <source>
        <dbReference type="EMBL" id="KAF1949719.1"/>
    </source>
</evidence>
<dbReference type="InterPro" id="IPR006094">
    <property type="entry name" value="Oxid_FAD_bind_N"/>
</dbReference>
<name>A0A6A5TDB2_9PLEO</name>
<dbReference type="InterPro" id="IPR050432">
    <property type="entry name" value="FAD-linked_Oxidoreductases_BP"/>
</dbReference>
<comment type="similarity">
    <text evidence="1">Belongs to the oxygen-dependent FAD-linked oxidoreductase family.</text>
</comment>
<evidence type="ECO:0000259" key="4">
    <source>
        <dbReference type="PROSITE" id="PS51387"/>
    </source>
</evidence>
<proteinExistence type="inferred from homology"/>
<dbReference type="AlphaFoldDB" id="A0A6A5TDB2"/>
<dbReference type="Proteomes" id="UP000800035">
    <property type="component" value="Unassembled WGS sequence"/>
</dbReference>
<dbReference type="Gene3D" id="3.30.465.10">
    <property type="match status" value="2"/>
</dbReference>
<dbReference type="EMBL" id="ML977033">
    <property type="protein sequence ID" value="KAF1949719.1"/>
    <property type="molecule type" value="Genomic_DNA"/>
</dbReference>
<dbReference type="SUPFAM" id="SSF56176">
    <property type="entry name" value="FAD-binding/transporter-associated domain-like"/>
    <property type="match status" value="1"/>
</dbReference>
<protein>
    <submittedName>
        <fullName evidence="5">FAD/FMN-containing isoamyl alcohol oxidase-like protein MreA</fullName>
    </submittedName>
</protein>
<dbReference type="InterPro" id="IPR016169">
    <property type="entry name" value="FAD-bd_PCMH_sub2"/>
</dbReference>
<evidence type="ECO:0000256" key="2">
    <source>
        <dbReference type="ARBA" id="ARBA00023002"/>
    </source>
</evidence>
<reference evidence="5" key="1">
    <citation type="journal article" date="2020" name="Stud. Mycol.">
        <title>101 Dothideomycetes genomes: a test case for predicting lifestyles and emergence of pathogens.</title>
        <authorList>
            <person name="Haridas S."/>
            <person name="Albert R."/>
            <person name="Binder M."/>
            <person name="Bloem J."/>
            <person name="Labutti K."/>
            <person name="Salamov A."/>
            <person name="Andreopoulos B."/>
            <person name="Baker S."/>
            <person name="Barry K."/>
            <person name="Bills G."/>
            <person name="Bluhm B."/>
            <person name="Cannon C."/>
            <person name="Castanera R."/>
            <person name="Culley D."/>
            <person name="Daum C."/>
            <person name="Ezra D."/>
            <person name="Gonzalez J."/>
            <person name="Henrissat B."/>
            <person name="Kuo A."/>
            <person name="Liang C."/>
            <person name="Lipzen A."/>
            <person name="Lutzoni F."/>
            <person name="Magnuson J."/>
            <person name="Mondo S."/>
            <person name="Nolan M."/>
            <person name="Ohm R."/>
            <person name="Pangilinan J."/>
            <person name="Park H.-J."/>
            <person name="Ramirez L."/>
            <person name="Alfaro M."/>
            <person name="Sun H."/>
            <person name="Tritt A."/>
            <person name="Yoshinaga Y."/>
            <person name="Zwiers L.-H."/>
            <person name="Turgeon B."/>
            <person name="Goodwin S."/>
            <person name="Spatafora J."/>
            <person name="Crous P."/>
            <person name="Grigoriev I."/>
        </authorList>
    </citation>
    <scope>NUCLEOTIDE SEQUENCE</scope>
    <source>
        <strain evidence="5">CBS 675.92</strain>
    </source>
</reference>
<feature type="domain" description="FAD-binding PCMH-type" evidence="4">
    <location>
        <begin position="141"/>
        <end position="320"/>
    </location>
</feature>
<gene>
    <name evidence="5" type="ORF">CC80DRAFT_457047</name>
</gene>
<evidence type="ECO:0000313" key="6">
    <source>
        <dbReference type="Proteomes" id="UP000800035"/>
    </source>
</evidence>
<evidence type="ECO:0000256" key="3">
    <source>
        <dbReference type="SAM" id="SignalP"/>
    </source>
</evidence>
<keyword evidence="2" id="KW-0560">Oxidoreductase</keyword>
<dbReference type="Pfam" id="PF08031">
    <property type="entry name" value="BBE"/>
    <property type="match status" value="1"/>
</dbReference>
<evidence type="ECO:0000256" key="1">
    <source>
        <dbReference type="ARBA" id="ARBA00005466"/>
    </source>
</evidence>
<organism evidence="5 6">
    <name type="scientific">Byssothecium circinans</name>
    <dbReference type="NCBI Taxonomy" id="147558"/>
    <lineage>
        <taxon>Eukaryota</taxon>
        <taxon>Fungi</taxon>
        <taxon>Dikarya</taxon>
        <taxon>Ascomycota</taxon>
        <taxon>Pezizomycotina</taxon>
        <taxon>Dothideomycetes</taxon>
        <taxon>Pleosporomycetidae</taxon>
        <taxon>Pleosporales</taxon>
        <taxon>Massarineae</taxon>
        <taxon>Massarinaceae</taxon>
        <taxon>Byssothecium</taxon>
    </lineage>
</organism>
<sequence length="635" mass="69205">MLPFFLWLLFFIGSAYGIHFDWESIQLTEAETDNYPAIRFGDVDENFPLKPCKSIPGDPDWPSEAAWNRFNDTLDGVLLKPFPLATPCYAGPLYDPVKCESLKKAWGNMALHANDPISVCSQWASGDSCVPTSQPNSTCSQGGYPVYVVNATTARHVQMAVNFARNMNIRLVIKNSGHDFNGRNLGGYSLSVWVHNLRGVQYHPDFELGDYNGRAVAIGGGTPAADLYGIRSTYNTTIMLPGGSTVGVAGAYAQGGGHSSWSSVYGLTADNVLQIHAVTADGRLVKADAETNKDLYWAFRGGGGGNFGIVTSMVIATFPLTPLTGQSITFSTVPKTGQPTSNLTADVFWEGMKAYWGFCTALCDAGGFGYDFIRHATSQNVTGLTFTTSISLPNTTLSEARAFIRPLLERLNDVGIAIAIPQPQVQELLHPQRPQEPEPPQAPQDPPVHLSALNDPVHNTLIASRLFLRPNFATAPSLNLMSAAIRRFVEHGGYDFHGQIFTPNPSPRLTRPNAILPAFRSAIMHAQGYAPNAHWNGVSPVLSLEEQRARHERLQGYMQVWRDITPGSGSYMNEGDAQTVGWREAFWGSNYGKLAEVKGEWDPWGVFWVVGGVGSEAWVVGGREGFGGQDGRLCR</sequence>
<feature type="non-terminal residue" evidence="5">
    <location>
        <position position="635"/>
    </location>
</feature>
<dbReference type="Pfam" id="PF01565">
    <property type="entry name" value="FAD_binding_4"/>
    <property type="match status" value="1"/>
</dbReference>